<name>A0A6I6K147_9BACT</name>
<accession>A0A6I6K147</accession>
<gene>
    <name evidence="3" type="ORF">GM418_22220</name>
</gene>
<organism evidence="3 4">
    <name type="scientific">Maribellus comscasis</name>
    <dbReference type="NCBI Taxonomy" id="2681766"/>
    <lineage>
        <taxon>Bacteria</taxon>
        <taxon>Pseudomonadati</taxon>
        <taxon>Bacteroidota</taxon>
        <taxon>Bacteroidia</taxon>
        <taxon>Marinilabiliales</taxon>
        <taxon>Prolixibacteraceae</taxon>
        <taxon>Maribellus</taxon>
    </lineage>
</organism>
<dbReference type="RefSeq" id="WP_158869414.1">
    <property type="nucleotide sequence ID" value="NZ_CP046401.1"/>
</dbReference>
<keyword evidence="1" id="KW-0175">Coiled coil</keyword>
<protein>
    <submittedName>
        <fullName evidence="3">Mobilization protein</fullName>
    </submittedName>
</protein>
<keyword evidence="2" id="KW-1133">Transmembrane helix</keyword>
<evidence type="ECO:0000313" key="3">
    <source>
        <dbReference type="EMBL" id="QGY46277.1"/>
    </source>
</evidence>
<reference evidence="3 4" key="1">
    <citation type="submission" date="2019-11" db="EMBL/GenBank/DDBJ databases">
        <authorList>
            <person name="Zheng R.K."/>
            <person name="Sun C.M."/>
        </authorList>
    </citation>
    <scope>NUCLEOTIDE SEQUENCE [LARGE SCALE GENOMIC DNA]</scope>
    <source>
        <strain evidence="3 4">WC007</strain>
    </source>
</reference>
<keyword evidence="2" id="KW-0812">Transmembrane</keyword>
<keyword evidence="2" id="KW-0472">Membrane</keyword>
<proteinExistence type="predicted"/>
<feature type="transmembrane region" description="Helical" evidence="2">
    <location>
        <begin position="9"/>
        <end position="30"/>
    </location>
</feature>
<dbReference type="EMBL" id="CP046401">
    <property type="protein sequence ID" value="QGY46277.1"/>
    <property type="molecule type" value="Genomic_DNA"/>
</dbReference>
<feature type="transmembrane region" description="Helical" evidence="2">
    <location>
        <begin position="42"/>
        <end position="68"/>
    </location>
</feature>
<dbReference type="KEGG" id="mcos:GM418_22220"/>
<evidence type="ECO:0000256" key="2">
    <source>
        <dbReference type="SAM" id="Phobius"/>
    </source>
</evidence>
<keyword evidence="4" id="KW-1185">Reference proteome</keyword>
<evidence type="ECO:0000313" key="4">
    <source>
        <dbReference type="Proteomes" id="UP000428260"/>
    </source>
</evidence>
<sequence length="224" mass="25670">MHPKYFEYIVVYLSVIVVCVLLGALARVFVISIGVDEFTANIVFGAVTALGVIAYAVLTLLIEGLFIATVKKLFPQKKLSKTFEGQATRIENFDKIRSEQQQQIDNKEQDNKDIAIKYAQKEFAPYTSDEDLALLSQYIGFYSERKLLQISRAVKVKELVSLDIYHFGWNIWNHFKIGKQIDIAYFLKNAFPDILKDVEIETIKRHLKDDELKGTIKIQKSLSV</sequence>
<dbReference type="Proteomes" id="UP000428260">
    <property type="component" value="Chromosome"/>
</dbReference>
<evidence type="ECO:0000256" key="1">
    <source>
        <dbReference type="SAM" id="Coils"/>
    </source>
</evidence>
<dbReference type="AlphaFoldDB" id="A0A6I6K147"/>
<feature type="coiled-coil region" evidence="1">
    <location>
        <begin position="90"/>
        <end position="117"/>
    </location>
</feature>